<comment type="caution">
    <text evidence="5">The sequence shown here is derived from an EMBL/GenBank/DDBJ whole genome shotgun (WGS) entry which is preliminary data.</text>
</comment>
<dbReference type="AlphaFoldDB" id="A0A4R5E008"/>
<proteinExistence type="predicted"/>
<protein>
    <submittedName>
        <fullName evidence="5">Response regulator</fullName>
    </submittedName>
</protein>
<sequence length="155" mass="18132">MERQEKISILYVDDEVNNLNSFKAAFRREFNVLLAASGTEGLEILQTNVVHVIITDQRMPQMTGVDFLIEVLKKYTDPIRILLTGYTDINAVIDAVNKGHIYYYLNKPWDEQQLKIIIKNAYEIFRLREENKELITKLIDANNQLEFLLRQNLIS</sequence>
<dbReference type="InterPro" id="IPR050595">
    <property type="entry name" value="Bact_response_regulator"/>
</dbReference>
<evidence type="ECO:0000256" key="1">
    <source>
        <dbReference type="ARBA" id="ARBA00022553"/>
    </source>
</evidence>
<dbReference type="PANTHER" id="PTHR44591">
    <property type="entry name" value="STRESS RESPONSE REGULATOR PROTEIN 1"/>
    <property type="match status" value="1"/>
</dbReference>
<dbReference type="CDD" id="cd17569">
    <property type="entry name" value="REC_HupR-like"/>
    <property type="match status" value="1"/>
</dbReference>
<name>A0A4R5E008_9BACT</name>
<keyword evidence="6" id="KW-1185">Reference proteome</keyword>
<feature type="coiled-coil region" evidence="3">
    <location>
        <begin position="124"/>
        <end position="151"/>
    </location>
</feature>
<organism evidence="5 6">
    <name type="scientific">Dyadobacter psychrotolerans</name>
    <dbReference type="NCBI Taxonomy" id="2541721"/>
    <lineage>
        <taxon>Bacteria</taxon>
        <taxon>Pseudomonadati</taxon>
        <taxon>Bacteroidota</taxon>
        <taxon>Cytophagia</taxon>
        <taxon>Cytophagales</taxon>
        <taxon>Spirosomataceae</taxon>
        <taxon>Dyadobacter</taxon>
    </lineage>
</organism>
<evidence type="ECO:0000313" key="5">
    <source>
        <dbReference type="EMBL" id="TDE18170.1"/>
    </source>
</evidence>
<dbReference type="PROSITE" id="PS50110">
    <property type="entry name" value="RESPONSE_REGULATORY"/>
    <property type="match status" value="1"/>
</dbReference>
<gene>
    <name evidence="5" type="ORF">E0F88_01090</name>
</gene>
<evidence type="ECO:0000259" key="4">
    <source>
        <dbReference type="PROSITE" id="PS50110"/>
    </source>
</evidence>
<dbReference type="OrthoDB" id="109585at2"/>
<dbReference type="SUPFAM" id="SSF52172">
    <property type="entry name" value="CheY-like"/>
    <property type="match status" value="1"/>
</dbReference>
<evidence type="ECO:0000256" key="2">
    <source>
        <dbReference type="PROSITE-ProRule" id="PRU00169"/>
    </source>
</evidence>
<dbReference type="Gene3D" id="3.40.50.2300">
    <property type="match status" value="1"/>
</dbReference>
<feature type="modified residue" description="4-aspartylphosphate" evidence="2">
    <location>
        <position position="56"/>
    </location>
</feature>
<keyword evidence="1 2" id="KW-0597">Phosphoprotein</keyword>
<dbReference type="Proteomes" id="UP000294850">
    <property type="component" value="Unassembled WGS sequence"/>
</dbReference>
<dbReference type="Pfam" id="PF00072">
    <property type="entry name" value="Response_reg"/>
    <property type="match status" value="1"/>
</dbReference>
<dbReference type="SMART" id="SM00448">
    <property type="entry name" value="REC"/>
    <property type="match status" value="1"/>
</dbReference>
<dbReference type="InterPro" id="IPR011006">
    <property type="entry name" value="CheY-like_superfamily"/>
</dbReference>
<dbReference type="EMBL" id="SMFL01000001">
    <property type="protein sequence ID" value="TDE18170.1"/>
    <property type="molecule type" value="Genomic_DNA"/>
</dbReference>
<dbReference type="PANTHER" id="PTHR44591:SF19">
    <property type="entry name" value="TWO-COMPONENT RESPONSE REGULATOR-RELATED"/>
    <property type="match status" value="1"/>
</dbReference>
<evidence type="ECO:0000313" key="6">
    <source>
        <dbReference type="Proteomes" id="UP000294850"/>
    </source>
</evidence>
<keyword evidence="3" id="KW-0175">Coiled coil</keyword>
<dbReference type="GO" id="GO:0000160">
    <property type="term" value="P:phosphorelay signal transduction system"/>
    <property type="evidence" value="ECO:0007669"/>
    <property type="project" value="InterPro"/>
</dbReference>
<dbReference type="InterPro" id="IPR001789">
    <property type="entry name" value="Sig_transdc_resp-reg_receiver"/>
</dbReference>
<dbReference type="RefSeq" id="WP_131955823.1">
    <property type="nucleotide sequence ID" value="NZ_SMFL01000001.1"/>
</dbReference>
<evidence type="ECO:0000256" key="3">
    <source>
        <dbReference type="SAM" id="Coils"/>
    </source>
</evidence>
<reference evidence="5 6" key="1">
    <citation type="submission" date="2019-03" db="EMBL/GenBank/DDBJ databases">
        <title>Dyadobacter AR-3-6 sp. nov., isolated from arctic soil.</title>
        <authorList>
            <person name="Chaudhary D.K."/>
        </authorList>
    </citation>
    <scope>NUCLEOTIDE SEQUENCE [LARGE SCALE GENOMIC DNA]</scope>
    <source>
        <strain evidence="5 6">AR-3-6</strain>
    </source>
</reference>
<feature type="domain" description="Response regulatory" evidence="4">
    <location>
        <begin position="8"/>
        <end position="122"/>
    </location>
</feature>
<accession>A0A4R5E008</accession>